<protein>
    <submittedName>
        <fullName evidence="8">Permease</fullName>
    </submittedName>
</protein>
<dbReference type="EMBL" id="CP032125">
    <property type="protein sequence ID" value="AXX96911.1"/>
    <property type="molecule type" value="Genomic_DNA"/>
</dbReference>
<feature type="transmembrane region" description="Helical" evidence="7">
    <location>
        <begin position="51"/>
        <end position="68"/>
    </location>
</feature>
<proteinExistence type="inferred from homology"/>
<keyword evidence="4 7" id="KW-0812">Transmembrane</keyword>
<sequence>MIRSILFHSICCPNVVPIVPWKAGILKLTDHTHSYSRKDAGPPLWKRIDKAWVVILLIPILLVIFDRPQLFPTVIFAAQAILKTGVFIVFAVLAVGYLKATGAETLLARAFEGREVRMILMAALLGGLSPFCSCEVIPFIAVLLAVGAPLSAVMAFWLSSPIMDPAMFLITSGTLGFDFAIAKTIAAVGVGLLGGFTVKIFAKSMVFSNPLRPTEAQPECGCGSQATAFSGKPEWAFWHDAKRRRIFRTTVIENALFLGKWLLLAYLFEALMIRYVPAEMIASILGGDGIAPILLGALLGGPAYLNGYAAVPLMDALLDQGMSNGAAMSFVIAGGISSIPAAIAVWALVKPRVFYAYIATAMTGAVIAGMLWNIVA</sequence>
<dbReference type="Proteomes" id="UP000261704">
    <property type="component" value="Chromosome"/>
</dbReference>
<dbReference type="InterPro" id="IPR052923">
    <property type="entry name" value="UPF0718"/>
</dbReference>
<dbReference type="KEGG" id="pamo:BAR1_02595"/>
<evidence type="ECO:0000313" key="8">
    <source>
        <dbReference type="EMBL" id="AXX96911.1"/>
    </source>
</evidence>
<evidence type="ECO:0000256" key="1">
    <source>
        <dbReference type="ARBA" id="ARBA00004651"/>
    </source>
</evidence>
<dbReference type="Pfam" id="PF03773">
    <property type="entry name" value="ArsP_1"/>
    <property type="match status" value="1"/>
</dbReference>
<dbReference type="AlphaFoldDB" id="A0A347UDI3"/>
<gene>
    <name evidence="8" type="ORF">BAR1_02595</name>
</gene>
<dbReference type="OrthoDB" id="9777774at2"/>
<feature type="transmembrane region" description="Helical" evidence="7">
    <location>
        <begin position="251"/>
        <end position="268"/>
    </location>
</feature>
<name>A0A347UDI3_9RHOB</name>
<feature type="transmembrane region" description="Helical" evidence="7">
    <location>
        <begin position="280"/>
        <end position="305"/>
    </location>
</feature>
<organism evidence="8 9">
    <name type="scientific">Profundibacter amoris</name>
    <dbReference type="NCBI Taxonomy" id="2171755"/>
    <lineage>
        <taxon>Bacteria</taxon>
        <taxon>Pseudomonadati</taxon>
        <taxon>Pseudomonadota</taxon>
        <taxon>Alphaproteobacteria</taxon>
        <taxon>Rhodobacterales</taxon>
        <taxon>Paracoccaceae</taxon>
        <taxon>Profundibacter</taxon>
    </lineage>
</organism>
<evidence type="ECO:0000256" key="3">
    <source>
        <dbReference type="ARBA" id="ARBA00022475"/>
    </source>
</evidence>
<dbReference type="PANTHER" id="PTHR34184:SF4">
    <property type="entry name" value="UPF0718 PROTEIN YCGR"/>
    <property type="match status" value="1"/>
</dbReference>
<evidence type="ECO:0000256" key="7">
    <source>
        <dbReference type="SAM" id="Phobius"/>
    </source>
</evidence>
<dbReference type="PANTHER" id="PTHR34184">
    <property type="entry name" value="UPF0718 PROTEIN YCGR"/>
    <property type="match status" value="1"/>
</dbReference>
<evidence type="ECO:0000256" key="4">
    <source>
        <dbReference type="ARBA" id="ARBA00022692"/>
    </source>
</evidence>
<reference evidence="8 9" key="1">
    <citation type="submission" date="2018-09" db="EMBL/GenBank/DDBJ databases">
        <title>Profundibacter amoris BAR1 gen. nov., sp. nov., a new member of the Roseobacter clade isolated at Lokis Castle Vent Field on the Arctic Mid-Oceanic Ridge.</title>
        <authorList>
            <person name="Le Moine Bauer S."/>
            <person name="Sjoeberg A.G."/>
            <person name="L'Haridon S."/>
            <person name="Stokke R."/>
            <person name="Roalkvam I."/>
            <person name="Steen I.H."/>
            <person name="Dahle H."/>
        </authorList>
    </citation>
    <scope>NUCLEOTIDE SEQUENCE [LARGE SCALE GENOMIC DNA]</scope>
    <source>
        <strain evidence="8 9">BAR1</strain>
    </source>
</reference>
<dbReference type="InterPro" id="IPR005524">
    <property type="entry name" value="DUF318"/>
</dbReference>
<feature type="transmembrane region" description="Helical" evidence="7">
    <location>
        <begin position="74"/>
        <end position="98"/>
    </location>
</feature>
<feature type="transmembrane region" description="Helical" evidence="7">
    <location>
        <begin position="166"/>
        <end position="196"/>
    </location>
</feature>
<keyword evidence="5 7" id="KW-1133">Transmembrane helix</keyword>
<comment type="similarity">
    <text evidence="2">Belongs to the UPF0718 family.</text>
</comment>
<evidence type="ECO:0000256" key="2">
    <source>
        <dbReference type="ARBA" id="ARBA00006386"/>
    </source>
</evidence>
<feature type="transmembrane region" description="Helical" evidence="7">
    <location>
        <begin position="354"/>
        <end position="375"/>
    </location>
</feature>
<keyword evidence="3" id="KW-1003">Cell membrane</keyword>
<feature type="transmembrane region" description="Helical" evidence="7">
    <location>
        <begin position="326"/>
        <end position="348"/>
    </location>
</feature>
<keyword evidence="9" id="KW-1185">Reference proteome</keyword>
<keyword evidence="6 7" id="KW-0472">Membrane</keyword>
<evidence type="ECO:0000313" key="9">
    <source>
        <dbReference type="Proteomes" id="UP000261704"/>
    </source>
</evidence>
<comment type="subcellular location">
    <subcellularLocation>
        <location evidence="1">Cell membrane</location>
        <topology evidence="1">Multi-pass membrane protein</topology>
    </subcellularLocation>
</comment>
<evidence type="ECO:0000256" key="6">
    <source>
        <dbReference type="ARBA" id="ARBA00023136"/>
    </source>
</evidence>
<evidence type="ECO:0000256" key="5">
    <source>
        <dbReference type="ARBA" id="ARBA00022989"/>
    </source>
</evidence>
<accession>A0A347UDI3</accession>
<dbReference type="GO" id="GO:0005886">
    <property type="term" value="C:plasma membrane"/>
    <property type="evidence" value="ECO:0007669"/>
    <property type="project" value="UniProtKB-SubCell"/>
</dbReference>